<evidence type="ECO:0000256" key="4">
    <source>
        <dbReference type="PROSITE-ProRule" id="PRU00335"/>
    </source>
</evidence>
<dbReference type="InterPro" id="IPR036271">
    <property type="entry name" value="Tet_transcr_reg_TetR-rel_C_sf"/>
</dbReference>
<name>A0A6N6VFE8_9HYPH</name>
<dbReference type="PRINTS" id="PR00455">
    <property type="entry name" value="HTHTETR"/>
</dbReference>
<dbReference type="Pfam" id="PF14246">
    <property type="entry name" value="TetR_C_7"/>
    <property type="match status" value="1"/>
</dbReference>
<dbReference type="Gene3D" id="1.10.357.10">
    <property type="entry name" value="Tetracycline Repressor, domain 2"/>
    <property type="match status" value="1"/>
</dbReference>
<keyword evidence="1" id="KW-0805">Transcription regulation</keyword>
<dbReference type="EMBL" id="WESC01000010">
    <property type="protein sequence ID" value="KAB7739410.1"/>
    <property type="molecule type" value="Genomic_DNA"/>
</dbReference>
<dbReference type="Proteomes" id="UP000468901">
    <property type="component" value="Unassembled WGS sequence"/>
</dbReference>
<evidence type="ECO:0000256" key="1">
    <source>
        <dbReference type="ARBA" id="ARBA00023015"/>
    </source>
</evidence>
<dbReference type="RefSeq" id="WP_152216582.1">
    <property type="nucleotide sequence ID" value="NZ_WESC01000010.1"/>
</dbReference>
<keyword evidence="2 4" id="KW-0238">DNA-binding</keyword>
<dbReference type="SUPFAM" id="SSF48498">
    <property type="entry name" value="Tetracyclin repressor-like, C-terminal domain"/>
    <property type="match status" value="1"/>
</dbReference>
<evidence type="ECO:0000313" key="8">
    <source>
        <dbReference type="Proteomes" id="UP000468901"/>
    </source>
</evidence>
<dbReference type="PANTHER" id="PTHR30055:SF146">
    <property type="entry name" value="HTH-TYPE TRANSCRIPTIONAL DUAL REGULATOR CECR"/>
    <property type="match status" value="1"/>
</dbReference>
<protein>
    <submittedName>
        <fullName evidence="7">TetR family transcriptional regulator</fullName>
    </submittedName>
</protein>
<dbReference type="InterPro" id="IPR050109">
    <property type="entry name" value="HTH-type_TetR-like_transc_reg"/>
</dbReference>
<dbReference type="InterPro" id="IPR039536">
    <property type="entry name" value="TetR_C_Proteobacteria"/>
</dbReference>
<dbReference type="AlphaFoldDB" id="A0A6N6VFE8"/>
<evidence type="ECO:0000313" key="7">
    <source>
        <dbReference type="EMBL" id="KAB7739410.1"/>
    </source>
</evidence>
<keyword evidence="3" id="KW-0804">Transcription</keyword>
<evidence type="ECO:0000259" key="6">
    <source>
        <dbReference type="PROSITE" id="PS50977"/>
    </source>
</evidence>
<dbReference type="PANTHER" id="PTHR30055">
    <property type="entry name" value="HTH-TYPE TRANSCRIPTIONAL REGULATOR RUTR"/>
    <property type="match status" value="1"/>
</dbReference>
<keyword evidence="8" id="KW-1185">Reference proteome</keyword>
<dbReference type="FunFam" id="1.10.10.60:FF:000141">
    <property type="entry name" value="TetR family transcriptional regulator"/>
    <property type="match status" value="1"/>
</dbReference>
<dbReference type="PROSITE" id="PS50977">
    <property type="entry name" value="HTH_TETR_2"/>
    <property type="match status" value="1"/>
</dbReference>
<evidence type="ECO:0000256" key="3">
    <source>
        <dbReference type="ARBA" id="ARBA00023163"/>
    </source>
</evidence>
<dbReference type="GO" id="GO:0000976">
    <property type="term" value="F:transcription cis-regulatory region binding"/>
    <property type="evidence" value="ECO:0007669"/>
    <property type="project" value="TreeGrafter"/>
</dbReference>
<gene>
    <name evidence="7" type="ORF">F2P47_11855</name>
</gene>
<dbReference type="GO" id="GO:0003700">
    <property type="term" value="F:DNA-binding transcription factor activity"/>
    <property type="evidence" value="ECO:0007669"/>
    <property type="project" value="TreeGrafter"/>
</dbReference>
<evidence type="ECO:0000256" key="5">
    <source>
        <dbReference type="SAM" id="MobiDB-lite"/>
    </source>
</evidence>
<proteinExistence type="predicted"/>
<dbReference type="InterPro" id="IPR009057">
    <property type="entry name" value="Homeodomain-like_sf"/>
</dbReference>
<feature type="region of interest" description="Disordered" evidence="5">
    <location>
        <begin position="1"/>
        <end position="28"/>
    </location>
</feature>
<feature type="DNA-binding region" description="H-T-H motif" evidence="4">
    <location>
        <begin position="49"/>
        <end position="68"/>
    </location>
</feature>
<feature type="domain" description="HTH tetR-type" evidence="6">
    <location>
        <begin position="26"/>
        <end position="86"/>
    </location>
</feature>
<dbReference type="Pfam" id="PF00440">
    <property type="entry name" value="TetR_N"/>
    <property type="match status" value="1"/>
</dbReference>
<reference evidence="7 8" key="1">
    <citation type="submission" date="2019-09" db="EMBL/GenBank/DDBJ databases">
        <title>Parvibaculum sedimenti sp. nov., isolated from sediment.</title>
        <authorList>
            <person name="Wang Y."/>
        </authorList>
    </citation>
    <scope>NUCLEOTIDE SEQUENCE [LARGE SCALE GENOMIC DNA]</scope>
    <source>
        <strain evidence="7 8">HXT-9</strain>
    </source>
</reference>
<accession>A0A6N6VFE8</accession>
<dbReference type="SUPFAM" id="SSF46689">
    <property type="entry name" value="Homeodomain-like"/>
    <property type="match status" value="1"/>
</dbReference>
<organism evidence="7 8">
    <name type="scientific">Parvibaculum sedimenti</name>
    <dbReference type="NCBI Taxonomy" id="2608632"/>
    <lineage>
        <taxon>Bacteria</taxon>
        <taxon>Pseudomonadati</taxon>
        <taxon>Pseudomonadota</taxon>
        <taxon>Alphaproteobacteria</taxon>
        <taxon>Hyphomicrobiales</taxon>
        <taxon>Parvibaculaceae</taxon>
        <taxon>Parvibaculum</taxon>
    </lineage>
</organism>
<sequence>MIATPEDQALHEDKMTFDPQKQTASDPKRDGIIKAAQALFLRDGFSKAIMADVARDADVSTATLYKHFESKEELFAAVVRHTAASVQDDFGTMAPATTAREFFFQALSSAHSVHQQAQVTALLRVAIAEVSAAPELARYVFDTVVVGRYARLQAALDEMVRRGLLKPHDTAFGARIGIGMIKELFVWPALFVADFELPVDALDRADEAINIYLAAYGA</sequence>
<evidence type="ECO:0000256" key="2">
    <source>
        <dbReference type="ARBA" id="ARBA00023125"/>
    </source>
</evidence>
<comment type="caution">
    <text evidence="7">The sequence shown here is derived from an EMBL/GenBank/DDBJ whole genome shotgun (WGS) entry which is preliminary data.</text>
</comment>
<dbReference type="InterPro" id="IPR001647">
    <property type="entry name" value="HTH_TetR"/>
</dbReference>